<evidence type="ECO:0000256" key="4">
    <source>
        <dbReference type="ARBA" id="ARBA00048447"/>
    </source>
</evidence>
<keyword evidence="8" id="KW-1185">Reference proteome</keyword>
<accession>A0A9C7L9E7</accession>
<organism evidence="7 8">
    <name type="scientific">Pseudoneobacillus rhizosphaerae</name>
    <dbReference type="NCBI Taxonomy" id="2880968"/>
    <lineage>
        <taxon>Bacteria</taxon>
        <taxon>Bacillati</taxon>
        <taxon>Bacillota</taxon>
        <taxon>Bacilli</taxon>
        <taxon>Bacillales</taxon>
        <taxon>Bacillaceae</taxon>
        <taxon>Pseudoneobacillus</taxon>
    </lineage>
</organism>
<comment type="function">
    <text evidence="5">Catalyzes the reversible phosphorolytic breakdown of the N-glycosidic bond in the beta-(deoxy)ribonucleoside molecules, with the formation of the corresponding free purine bases and pentose-1-phosphate.</text>
</comment>
<dbReference type="InterPro" id="IPR018016">
    <property type="entry name" value="Nucleoside_phosphorylase_CS"/>
</dbReference>
<dbReference type="PROSITE" id="PS01232">
    <property type="entry name" value="PNP_UDP_1"/>
    <property type="match status" value="1"/>
</dbReference>
<sequence>MSIHLNAKEGQLSEKVLMPGDPLRAKYIADTFLENVECHNTVRGMYGYTGTYKGHKISIQSSGMGAPSMSIYATELIKDYGVKNIIRIGTIGAMKREVKIRDIIMAMAATNDSKMQNIIFPQINYAPNASFTLLERAHRLSKQNDDLRVHVGNVFTGDSFYEDDDSMINKLADYGVLGVDMETSALYTLGAKYNIDVLSIMTVSDHVITGEETTAEERQTTFNDMVTVALETLINE</sequence>
<evidence type="ECO:0000313" key="7">
    <source>
        <dbReference type="EMBL" id="CAG9606897.1"/>
    </source>
</evidence>
<dbReference type="InterPro" id="IPR000845">
    <property type="entry name" value="Nucleoside_phosphorylase_d"/>
</dbReference>
<evidence type="ECO:0000256" key="5">
    <source>
        <dbReference type="HAMAP-Rule" id="MF_01627"/>
    </source>
</evidence>
<dbReference type="HAMAP" id="MF_01627">
    <property type="entry name" value="Pur_nucleosid_phosp"/>
    <property type="match status" value="1"/>
</dbReference>
<keyword evidence="2 5" id="KW-0328">Glycosyltransferase</keyword>
<dbReference type="AlphaFoldDB" id="A0A9C7L9E7"/>
<comment type="caution">
    <text evidence="7">The sequence shown here is derived from an EMBL/GenBank/DDBJ whole genome shotgun (WGS) entry which is preliminary data.</text>
</comment>
<protein>
    <recommendedName>
        <fullName evidence="5">Purine nucleoside phosphorylase DeoD-type</fullName>
        <shortName evidence="5">PNP</shortName>
        <ecNumber evidence="5">2.4.2.1</ecNumber>
    </recommendedName>
</protein>
<evidence type="ECO:0000313" key="8">
    <source>
        <dbReference type="Proteomes" id="UP000789845"/>
    </source>
</evidence>
<dbReference type="GO" id="GO:0004850">
    <property type="term" value="F:uridine phosphorylase activity"/>
    <property type="evidence" value="ECO:0007669"/>
    <property type="project" value="UniProtKB-EC"/>
</dbReference>
<evidence type="ECO:0000256" key="3">
    <source>
        <dbReference type="ARBA" id="ARBA00022679"/>
    </source>
</evidence>
<dbReference type="CDD" id="cd09006">
    <property type="entry name" value="PNP_EcPNPI-like"/>
    <property type="match status" value="1"/>
</dbReference>
<evidence type="ECO:0000256" key="1">
    <source>
        <dbReference type="ARBA" id="ARBA00010456"/>
    </source>
</evidence>
<feature type="site" description="Important for catalytic activity" evidence="5">
    <location>
        <position position="218"/>
    </location>
</feature>
<feature type="binding site" description="in other chain" evidence="5">
    <location>
        <begin position="180"/>
        <end position="182"/>
    </location>
    <ligand>
        <name>a purine D-ribonucleoside</name>
        <dbReference type="ChEBI" id="CHEBI:142355"/>
        <note>ligand shared between dimeric partners</note>
    </ligand>
</feature>
<evidence type="ECO:0000259" key="6">
    <source>
        <dbReference type="Pfam" id="PF01048"/>
    </source>
</evidence>
<feature type="binding site" evidence="5">
    <location>
        <position position="4"/>
    </location>
    <ligand>
        <name>a purine D-ribonucleoside</name>
        <dbReference type="ChEBI" id="CHEBI:142355"/>
        <note>ligand shared between dimeric partners</note>
    </ligand>
</feature>
<reference evidence="7" key="1">
    <citation type="submission" date="2021-10" db="EMBL/GenBank/DDBJ databases">
        <authorList>
            <person name="Criscuolo A."/>
        </authorList>
    </citation>
    <scope>NUCLEOTIDE SEQUENCE</scope>
    <source>
        <strain evidence="7">CIP111885</strain>
    </source>
</reference>
<feature type="domain" description="Nucleoside phosphorylase" evidence="6">
    <location>
        <begin position="16"/>
        <end position="228"/>
    </location>
</feature>
<feature type="binding site" description="in other chain" evidence="5">
    <location>
        <position position="20"/>
    </location>
    <ligand>
        <name>phosphate</name>
        <dbReference type="ChEBI" id="CHEBI:43474"/>
        <note>ligand shared between dimeric partners</note>
    </ligand>
</feature>
<name>A0A9C7L9E7_9BACI</name>
<dbReference type="RefSeq" id="WP_230495174.1">
    <property type="nucleotide sequence ID" value="NZ_CAKJTG010000003.1"/>
</dbReference>
<dbReference type="PANTHER" id="PTHR43691:SF11">
    <property type="entry name" value="FI09636P-RELATED"/>
    <property type="match status" value="1"/>
</dbReference>
<dbReference type="GO" id="GO:0004731">
    <property type="term" value="F:purine-nucleoside phosphorylase activity"/>
    <property type="evidence" value="ECO:0007669"/>
    <property type="project" value="UniProtKB-UniRule"/>
</dbReference>
<dbReference type="EC" id="2.4.2.1" evidence="5"/>
<dbReference type="Pfam" id="PF01048">
    <property type="entry name" value="PNP_UDP_1"/>
    <property type="match status" value="1"/>
</dbReference>
<dbReference type="GO" id="GO:0006152">
    <property type="term" value="P:purine nucleoside catabolic process"/>
    <property type="evidence" value="ECO:0007669"/>
    <property type="project" value="TreeGrafter"/>
</dbReference>
<feature type="active site" description="Proton donor" evidence="5">
    <location>
        <position position="205"/>
    </location>
</feature>
<proteinExistence type="inferred from homology"/>
<dbReference type="InterPro" id="IPR004402">
    <property type="entry name" value="DeoD-type"/>
</dbReference>
<feature type="binding site" description="in other chain" evidence="5">
    <location>
        <begin position="87"/>
        <end position="90"/>
    </location>
    <ligand>
        <name>phosphate</name>
        <dbReference type="ChEBI" id="CHEBI:43474"/>
        <note>ligand shared between dimeric partners</note>
    </ligand>
</feature>
<dbReference type="EMBL" id="CAKJTG010000003">
    <property type="protein sequence ID" value="CAG9606897.1"/>
    <property type="molecule type" value="Genomic_DNA"/>
</dbReference>
<evidence type="ECO:0000256" key="2">
    <source>
        <dbReference type="ARBA" id="ARBA00022676"/>
    </source>
</evidence>
<keyword evidence="3 5" id="KW-0808">Transferase</keyword>
<dbReference type="SUPFAM" id="SSF53167">
    <property type="entry name" value="Purine and uridine phosphorylases"/>
    <property type="match status" value="1"/>
</dbReference>
<dbReference type="NCBIfam" id="TIGR00107">
    <property type="entry name" value="deoD"/>
    <property type="match status" value="1"/>
</dbReference>
<feature type="binding site" description="in other chain" evidence="5">
    <location>
        <position position="24"/>
    </location>
    <ligand>
        <name>phosphate</name>
        <dbReference type="ChEBI" id="CHEBI:43474"/>
        <note>ligand shared between dimeric partners</note>
    </ligand>
</feature>
<dbReference type="InterPro" id="IPR035994">
    <property type="entry name" value="Nucleoside_phosphorylase_sf"/>
</dbReference>
<comment type="catalytic activity">
    <reaction evidence="4">
        <text>uridine + phosphate = alpha-D-ribose 1-phosphate + uracil</text>
        <dbReference type="Rhea" id="RHEA:24388"/>
        <dbReference type="ChEBI" id="CHEBI:16704"/>
        <dbReference type="ChEBI" id="CHEBI:17568"/>
        <dbReference type="ChEBI" id="CHEBI:43474"/>
        <dbReference type="ChEBI" id="CHEBI:57720"/>
        <dbReference type="EC" id="2.4.2.3"/>
    </reaction>
</comment>
<dbReference type="Gene3D" id="3.40.50.1580">
    <property type="entry name" value="Nucleoside phosphorylase domain"/>
    <property type="match status" value="1"/>
</dbReference>
<dbReference type="Proteomes" id="UP000789845">
    <property type="component" value="Unassembled WGS sequence"/>
</dbReference>
<comment type="catalytic activity">
    <reaction evidence="5">
        <text>a purine 2'-deoxy-D-ribonucleoside + phosphate = a purine nucleobase + 2-deoxy-alpha-D-ribose 1-phosphate</text>
        <dbReference type="Rhea" id="RHEA:36431"/>
        <dbReference type="ChEBI" id="CHEBI:26386"/>
        <dbReference type="ChEBI" id="CHEBI:43474"/>
        <dbReference type="ChEBI" id="CHEBI:57259"/>
        <dbReference type="ChEBI" id="CHEBI:142361"/>
        <dbReference type="EC" id="2.4.2.1"/>
    </reaction>
</comment>
<gene>
    <name evidence="7" type="primary">deoD_1</name>
    <name evidence="5" type="synonym">deoD</name>
    <name evidence="7" type="ORF">NEOCIP111885_00585</name>
</gene>
<dbReference type="GO" id="GO:0005829">
    <property type="term" value="C:cytosol"/>
    <property type="evidence" value="ECO:0007669"/>
    <property type="project" value="TreeGrafter"/>
</dbReference>
<comment type="similarity">
    <text evidence="1 5">Belongs to the PNP/UDP phosphorylase family.</text>
</comment>
<comment type="catalytic activity">
    <reaction evidence="5">
        <text>a purine D-ribonucleoside + phosphate = a purine nucleobase + alpha-D-ribose 1-phosphate</text>
        <dbReference type="Rhea" id="RHEA:19805"/>
        <dbReference type="ChEBI" id="CHEBI:26386"/>
        <dbReference type="ChEBI" id="CHEBI:43474"/>
        <dbReference type="ChEBI" id="CHEBI:57720"/>
        <dbReference type="ChEBI" id="CHEBI:142355"/>
        <dbReference type="EC" id="2.4.2.1"/>
    </reaction>
</comment>
<feature type="binding site" description="in other chain" evidence="5">
    <location>
        <begin position="204"/>
        <end position="205"/>
    </location>
    <ligand>
        <name>a purine D-ribonucleoside</name>
        <dbReference type="ChEBI" id="CHEBI:142355"/>
        <note>ligand shared between dimeric partners</note>
    </ligand>
</feature>
<comment type="subunit">
    <text evidence="5">Homohexamer; trimer of homodimers.</text>
</comment>
<dbReference type="PANTHER" id="PTHR43691">
    <property type="entry name" value="URIDINE PHOSPHORYLASE"/>
    <property type="match status" value="1"/>
</dbReference>
<feature type="binding site" evidence="5">
    <location>
        <position position="43"/>
    </location>
    <ligand>
        <name>phosphate</name>
        <dbReference type="ChEBI" id="CHEBI:43474"/>
        <note>ligand shared between dimeric partners</note>
    </ligand>
</feature>
<dbReference type="NCBIfam" id="NF004489">
    <property type="entry name" value="PRK05819.1"/>
    <property type="match status" value="1"/>
</dbReference>